<dbReference type="SUPFAM" id="SSF64307">
    <property type="entry name" value="SirA-like"/>
    <property type="match status" value="1"/>
</dbReference>
<dbReference type="GeneID" id="81211447"/>
<dbReference type="Proteomes" id="UP001596443">
    <property type="component" value="Unassembled WGS sequence"/>
</dbReference>
<evidence type="ECO:0000313" key="3">
    <source>
        <dbReference type="EMBL" id="MFC6784730.1"/>
    </source>
</evidence>
<evidence type="ECO:0000313" key="4">
    <source>
        <dbReference type="Proteomes" id="UP001596443"/>
    </source>
</evidence>
<evidence type="ECO:0000256" key="1">
    <source>
        <dbReference type="SAM" id="MobiDB-lite"/>
    </source>
</evidence>
<protein>
    <submittedName>
        <fullName evidence="3">DUF2249 domain-containing protein</fullName>
    </submittedName>
</protein>
<organism evidence="3 4">
    <name type="scientific">Halobaculum halobium</name>
    <dbReference type="NCBI Taxonomy" id="3032281"/>
    <lineage>
        <taxon>Archaea</taxon>
        <taxon>Methanobacteriati</taxon>
        <taxon>Methanobacteriota</taxon>
        <taxon>Stenosarchaea group</taxon>
        <taxon>Halobacteria</taxon>
        <taxon>Halobacteriales</taxon>
        <taxon>Haloferacaceae</taxon>
        <taxon>Halobaculum</taxon>
    </lineage>
</organism>
<sequence length="93" mass="10714">MEHDIEYLSETEAPEDRPYETLDVRELPPPKPLQNTLERLAELDTNVVLVQLNDRRPQHLYPKLIDRGYEYDTAAVGDTVVTAIFSREEDSAT</sequence>
<gene>
    <name evidence="3" type="ORF">ACFQFD_01600</name>
</gene>
<feature type="domain" description="DUF2249" evidence="2">
    <location>
        <begin position="21"/>
        <end position="83"/>
    </location>
</feature>
<dbReference type="AlphaFoldDB" id="A0ABD5TBE2"/>
<dbReference type="InterPro" id="IPR018720">
    <property type="entry name" value="DUF2249"/>
</dbReference>
<name>A0ABD5TBE2_9EURY</name>
<comment type="caution">
    <text evidence="3">The sequence shown here is derived from an EMBL/GenBank/DDBJ whole genome shotgun (WGS) entry which is preliminary data.</text>
</comment>
<feature type="compositionally biased region" description="Basic and acidic residues" evidence="1">
    <location>
        <begin position="14"/>
        <end position="28"/>
    </location>
</feature>
<feature type="region of interest" description="Disordered" evidence="1">
    <location>
        <begin position="1"/>
        <end position="29"/>
    </location>
</feature>
<reference evidence="3 4" key="1">
    <citation type="journal article" date="2019" name="Int. J. Syst. Evol. Microbiol.">
        <title>The Global Catalogue of Microorganisms (GCM) 10K type strain sequencing project: providing services to taxonomists for standard genome sequencing and annotation.</title>
        <authorList>
            <consortium name="The Broad Institute Genomics Platform"/>
            <consortium name="The Broad Institute Genome Sequencing Center for Infectious Disease"/>
            <person name="Wu L."/>
            <person name="Ma J."/>
        </authorList>
    </citation>
    <scope>NUCLEOTIDE SEQUENCE [LARGE SCALE GENOMIC DNA]</scope>
    <source>
        <strain evidence="3 4">SYNS20</strain>
    </source>
</reference>
<dbReference type="RefSeq" id="WP_284063550.1">
    <property type="nucleotide sequence ID" value="NZ_CP126159.1"/>
</dbReference>
<dbReference type="EMBL" id="JBHSWX010000001">
    <property type="protein sequence ID" value="MFC6784730.1"/>
    <property type="molecule type" value="Genomic_DNA"/>
</dbReference>
<proteinExistence type="predicted"/>
<dbReference type="Pfam" id="PF10006">
    <property type="entry name" value="DUF2249"/>
    <property type="match status" value="1"/>
</dbReference>
<accession>A0ABD5TBE2</accession>
<dbReference type="InterPro" id="IPR036868">
    <property type="entry name" value="TusA-like_sf"/>
</dbReference>
<evidence type="ECO:0000259" key="2">
    <source>
        <dbReference type="Pfam" id="PF10006"/>
    </source>
</evidence>
<keyword evidence="4" id="KW-1185">Reference proteome</keyword>